<sequence>MRCGDAAEVLWSVRSKGGGCLAWLSASIDTTEMPRSGLSAASSSRQAQTGLPGAVARFYQRSFPAGDYLALGCIVGGWILIQLFATPFHRLFSLDNKAIQYPFAVVERVPVVWSIIYAGVIPFLILLLWAALFRPNRYKIQVTILGFLVALMLTTLLTDIIKNAVGRPRPDLISRCNPKKGTPENKLVTWTVCTQTSNHILQEGWRSFPSGHSSFSFSGLGYLSFFSSGQMHVFRPRTDLCRCLVALVPFLCALMIAISRLDDYRHDVYDVTCGSLLGTVTAYFSYRRYYPSLRSVGCDMPHDKDGIAGPEGFYKLPTDEEQAIQRPVAPARQWGVEEEAYQLSETSSSPRRML</sequence>
<evidence type="ECO:0000256" key="6">
    <source>
        <dbReference type="SAM" id="Phobius"/>
    </source>
</evidence>
<comment type="subcellular location">
    <subcellularLocation>
        <location evidence="1">Membrane</location>
        <topology evidence="1">Multi-pass membrane protein</topology>
    </subcellularLocation>
</comment>
<protein>
    <submittedName>
        <fullName evidence="8">Phosphatidic acid phosphatase type</fullName>
    </submittedName>
</protein>
<feature type="transmembrane region" description="Helical" evidence="6">
    <location>
        <begin position="68"/>
        <end position="88"/>
    </location>
</feature>
<dbReference type="InterPro" id="IPR036938">
    <property type="entry name" value="PAP2/HPO_sf"/>
</dbReference>
<dbReference type="GO" id="GO:0016020">
    <property type="term" value="C:membrane"/>
    <property type="evidence" value="ECO:0007669"/>
    <property type="project" value="UniProtKB-SubCell"/>
</dbReference>
<comment type="similarity">
    <text evidence="2">Belongs to the PA-phosphatase related phosphoesterase family.</text>
</comment>
<evidence type="ECO:0000313" key="8">
    <source>
        <dbReference type="EMBL" id="KAF5856958.1"/>
    </source>
</evidence>
<evidence type="ECO:0000256" key="2">
    <source>
        <dbReference type="ARBA" id="ARBA00008816"/>
    </source>
</evidence>
<evidence type="ECO:0000256" key="1">
    <source>
        <dbReference type="ARBA" id="ARBA00004141"/>
    </source>
</evidence>
<dbReference type="CDD" id="cd03390">
    <property type="entry name" value="PAP2_containing_1_like"/>
    <property type="match status" value="1"/>
</dbReference>
<dbReference type="SMART" id="SM00014">
    <property type="entry name" value="acidPPc"/>
    <property type="match status" value="1"/>
</dbReference>
<dbReference type="InterPro" id="IPR000326">
    <property type="entry name" value="PAP2/HPO"/>
</dbReference>
<dbReference type="Pfam" id="PF01569">
    <property type="entry name" value="PAP2"/>
    <property type="match status" value="1"/>
</dbReference>
<proteinExistence type="inferred from homology"/>
<feature type="transmembrane region" description="Helical" evidence="6">
    <location>
        <begin position="109"/>
        <end position="132"/>
    </location>
</feature>
<dbReference type="GO" id="GO:0046839">
    <property type="term" value="P:phospholipid dephosphorylation"/>
    <property type="evidence" value="ECO:0007669"/>
    <property type="project" value="TreeGrafter"/>
</dbReference>
<accession>A0A8H5ZUA7</accession>
<dbReference type="PANTHER" id="PTHR10165">
    <property type="entry name" value="LIPID PHOSPHATE PHOSPHATASE"/>
    <property type="match status" value="1"/>
</dbReference>
<dbReference type="PANTHER" id="PTHR10165:SF35">
    <property type="entry name" value="RE23632P"/>
    <property type="match status" value="1"/>
</dbReference>
<dbReference type="EMBL" id="SPNV01000285">
    <property type="protein sequence ID" value="KAF5856958.1"/>
    <property type="molecule type" value="Genomic_DNA"/>
</dbReference>
<keyword evidence="5 6" id="KW-0472">Membrane</keyword>
<feature type="domain" description="Phosphatidic acid phosphatase type 2/haloperoxidase" evidence="7">
    <location>
        <begin position="145"/>
        <end position="286"/>
    </location>
</feature>
<dbReference type="GO" id="GO:0008195">
    <property type="term" value="F:phosphatidate phosphatase activity"/>
    <property type="evidence" value="ECO:0007669"/>
    <property type="project" value="TreeGrafter"/>
</dbReference>
<dbReference type="AlphaFoldDB" id="A0A8H5ZUA7"/>
<feature type="transmembrane region" description="Helical" evidence="6">
    <location>
        <begin position="267"/>
        <end position="286"/>
    </location>
</feature>
<dbReference type="FunFam" id="1.20.144.10:FF:000017">
    <property type="entry name" value="Diacylglycerol pyrophosphate phosphatase 1"/>
    <property type="match status" value="1"/>
</dbReference>
<dbReference type="Proteomes" id="UP000541154">
    <property type="component" value="Unassembled WGS sequence"/>
</dbReference>
<keyword evidence="4 6" id="KW-1133">Transmembrane helix</keyword>
<feature type="transmembrane region" description="Helical" evidence="6">
    <location>
        <begin position="138"/>
        <end position="161"/>
    </location>
</feature>
<evidence type="ECO:0000313" key="9">
    <source>
        <dbReference type="Proteomes" id="UP000541154"/>
    </source>
</evidence>
<comment type="caution">
    <text evidence="8">The sequence shown here is derived from an EMBL/GenBank/DDBJ whole genome shotgun (WGS) entry which is preliminary data.</text>
</comment>
<evidence type="ECO:0000256" key="5">
    <source>
        <dbReference type="ARBA" id="ARBA00023136"/>
    </source>
</evidence>
<evidence type="ECO:0000256" key="4">
    <source>
        <dbReference type="ARBA" id="ARBA00022989"/>
    </source>
</evidence>
<dbReference type="InterPro" id="IPR043216">
    <property type="entry name" value="PAP-like"/>
</dbReference>
<reference evidence="8 9" key="1">
    <citation type="submission" date="2019-04" db="EMBL/GenBank/DDBJ databases">
        <title>Aspergillus burnettii sp. nov., novel species from soil in southeast Queensland.</title>
        <authorList>
            <person name="Gilchrist C.L.M."/>
            <person name="Pitt J.I."/>
            <person name="Lange L."/>
            <person name="Lacey H.J."/>
            <person name="Vuong D."/>
            <person name="Midgley D.J."/>
            <person name="Greenfield P."/>
            <person name="Bradbury M."/>
            <person name="Lacey E."/>
            <person name="Busk P.K."/>
            <person name="Pilgaard B."/>
            <person name="Chooi Y.H."/>
            <person name="Piggott A.M."/>
        </authorList>
    </citation>
    <scope>NUCLEOTIDE SEQUENCE [LARGE SCALE GENOMIC DNA]</scope>
    <source>
        <strain evidence="8 9">FRR 5400</strain>
    </source>
</reference>
<keyword evidence="9" id="KW-1185">Reference proteome</keyword>
<dbReference type="SUPFAM" id="SSF48317">
    <property type="entry name" value="Acid phosphatase/Vanadium-dependent haloperoxidase"/>
    <property type="match status" value="1"/>
</dbReference>
<organism evidence="8 9">
    <name type="scientific">Petromyces alliaceus</name>
    <name type="common">Aspergillus alliaceus</name>
    <dbReference type="NCBI Taxonomy" id="209559"/>
    <lineage>
        <taxon>Eukaryota</taxon>
        <taxon>Fungi</taxon>
        <taxon>Dikarya</taxon>
        <taxon>Ascomycota</taxon>
        <taxon>Pezizomycotina</taxon>
        <taxon>Eurotiomycetes</taxon>
        <taxon>Eurotiomycetidae</taxon>
        <taxon>Eurotiales</taxon>
        <taxon>Aspergillaceae</taxon>
        <taxon>Aspergillus</taxon>
        <taxon>Aspergillus subgen. Circumdati</taxon>
    </lineage>
</organism>
<keyword evidence="3 6" id="KW-0812">Transmembrane</keyword>
<dbReference type="Gene3D" id="1.20.144.10">
    <property type="entry name" value="Phosphatidic acid phosphatase type 2/haloperoxidase"/>
    <property type="match status" value="1"/>
</dbReference>
<dbReference type="GO" id="GO:0006644">
    <property type="term" value="P:phospholipid metabolic process"/>
    <property type="evidence" value="ECO:0007669"/>
    <property type="project" value="InterPro"/>
</dbReference>
<evidence type="ECO:0000256" key="3">
    <source>
        <dbReference type="ARBA" id="ARBA00022692"/>
    </source>
</evidence>
<feature type="transmembrane region" description="Helical" evidence="6">
    <location>
        <begin position="240"/>
        <end position="261"/>
    </location>
</feature>
<name>A0A8H5ZUA7_PETAA</name>
<gene>
    <name evidence="8" type="primary">PPAPDC1A</name>
    <name evidence="8" type="ORF">ETB97_006464</name>
</gene>
<evidence type="ECO:0000259" key="7">
    <source>
        <dbReference type="SMART" id="SM00014"/>
    </source>
</evidence>